<keyword evidence="8 11" id="KW-1133">Transmembrane helix</keyword>
<dbReference type="GO" id="GO:0016020">
    <property type="term" value="C:membrane"/>
    <property type="evidence" value="ECO:0007669"/>
    <property type="project" value="UniProtKB-SubCell"/>
</dbReference>
<keyword evidence="3" id="KW-0813">Transport</keyword>
<name>A0A9P5U6G6_9AGAR</name>
<evidence type="ECO:0000256" key="5">
    <source>
        <dbReference type="ARBA" id="ARBA00022692"/>
    </source>
</evidence>
<dbReference type="GO" id="GO:0020037">
    <property type="term" value="F:heme binding"/>
    <property type="evidence" value="ECO:0007669"/>
    <property type="project" value="TreeGrafter"/>
</dbReference>
<dbReference type="GO" id="GO:0046872">
    <property type="term" value="F:metal ion binding"/>
    <property type="evidence" value="ECO:0007669"/>
    <property type="project" value="UniProtKB-KW"/>
</dbReference>
<dbReference type="Proteomes" id="UP000772434">
    <property type="component" value="Unassembled WGS sequence"/>
</dbReference>
<comment type="subcellular location">
    <subcellularLocation>
        <location evidence="2">Membrane</location>
        <topology evidence="2">Multi-pass membrane protein</topology>
    </subcellularLocation>
</comment>
<feature type="transmembrane region" description="Helical" evidence="11">
    <location>
        <begin position="123"/>
        <end position="141"/>
    </location>
</feature>
<dbReference type="PANTHER" id="PTHR15422:SF24">
    <property type="entry name" value="DOMON RELATED DOMAIN-CONTAINING PROTEIN"/>
    <property type="match status" value="1"/>
</dbReference>
<keyword evidence="5 11" id="KW-0812">Transmembrane</keyword>
<evidence type="ECO:0000256" key="10">
    <source>
        <dbReference type="ARBA" id="ARBA00023136"/>
    </source>
</evidence>
<evidence type="ECO:0000313" key="13">
    <source>
        <dbReference type="EMBL" id="KAF9067966.1"/>
    </source>
</evidence>
<dbReference type="Gene3D" id="1.20.120.1770">
    <property type="match status" value="1"/>
</dbReference>
<evidence type="ECO:0000256" key="4">
    <source>
        <dbReference type="ARBA" id="ARBA00022617"/>
    </source>
</evidence>
<evidence type="ECO:0000259" key="12">
    <source>
        <dbReference type="PROSITE" id="PS50939"/>
    </source>
</evidence>
<comment type="cofactor">
    <cofactor evidence="1">
        <name>heme b</name>
        <dbReference type="ChEBI" id="CHEBI:60344"/>
    </cofactor>
</comment>
<dbReference type="GO" id="GO:0140575">
    <property type="term" value="F:transmembrane monodehydroascorbate reductase activity"/>
    <property type="evidence" value="ECO:0007669"/>
    <property type="project" value="InterPro"/>
</dbReference>
<feature type="transmembrane region" description="Helical" evidence="11">
    <location>
        <begin position="44"/>
        <end position="67"/>
    </location>
</feature>
<keyword evidence="7" id="KW-0249">Electron transport</keyword>
<feature type="transmembrane region" description="Helical" evidence="11">
    <location>
        <begin position="17"/>
        <end position="38"/>
    </location>
</feature>
<feature type="domain" description="Cytochrome b561" evidence="12">
    <location>
        <begin position="1"/>
        <end position="184"/>
    </location>
</feature>
<dbReference type="AlphaFoldDB" id="A0A9P5U6G6"/>
<dbReference type="OrthoDB" id="366214at2759"/>
<sequence>MSTFPLTFLEVQAKNHALLSTIGFLILLPFGVLVARYARTFTPVWFPVHAAFQLLFSGPVIFAGWYYGHRTATLMGLPHFNDPHEKTGLALLILYVIQLVLGLFTHFVKLPSPFGAGTRSPQNYFHVFLGLVILVVAAEQVHRGLYIEWIIGTGNLHPIPDSAKKAWLALVVVRDAYDKCFVMYH</sequence>
<proteinExistence type="predicted"/>
<evidence type="ECO:0000256" key="3">
    <source>
        <dbReference type="ARBA" id="ARBA00022448"/>
    </source>
</evidence>
<comment type="caution">
    <text evidence="13">The sequence shown here is derived from an EMBL/GenBank/DDBJ whole genome shotgun (WGS) entry which is preliminary data.</text>
</comment>
<evidence type="ECO:0000256" key="6">
    <source>
        <dbReference type="ARBA" id="ARBA00022723"/>
    </source>
</evidence>
<evidence type="ECO:0000256" key="2">
    <source>
        <dbReference type="ARBA" id="ARBA00004141"/>
    </source>
</evidence>
<protein>
    <recommendedName>
        <fullName evidence="12">Cytochrome b561 domain-containing protein</fullName>
    </recommendedName>
</protein>
<dbReference type="InterPro" id="IPR006593">
    <property type="entry name" value="Cyt_b561/ferric_Rdtase_TM"/>
</dbReference>
<keyword evidence="6" id="KW-0479">Metal-binding</keyword>
<organism evidence="13 14">
    <name type="scientific">Rhodocollybia butyracea</name>
    <dbReference type="NCBI Taxonomy" id="206335"/>
    <lineage>
        <taxon>Eukaryota</taxon>
        <taxon>Fungi</taxon>
        <taxon>Dikarya</taxon>
        <taxon>Basidiomycota</taxon>
        <taxon>Agaricomycotina</taxon>
        <taxon>Agaricomycetes</taxon>
        <taxon>Agaricomycetidae</taxon>
        <taxon>Agaricales</taxon>
        <taxon>Marasmiineae</taxon>
        <taxon>Omphalotaceae</taxon>
        <taxon>Rhodocollybia</taxon>
    </lineage>
</organism>
<dbReference type="PANTHER" id="PTHR15422">
    <property type="entry name" value="OS05G0565100 PROTEIN"/>
    <property type="match status" value="1"/>
</dbReference>
<keyword evidence="10 11" id="KW-0472">Membrane</keyword>
<reference evidence="13" key="1">
    <citation type="submission" date="2020-11" db="EMBL/GenBank/DDBJ databases">
        <authorList>
            <consortium name="DOE Joint Genome Institute"/>
            <person name="Ahrendt S."/>
            <person name="Riley R."/>
            <person name="Andreopoulos W."/>
            <person name="Labutti K."/>
            <person name="Pangilinan J."/>
            <person name="Ruiz-Duenas F.J."/>
            <person name="Barrasa J.M."/>
            <person name="Sanchez-Garcia M."/>
            <person name="Camarero S."/>
            <person name="Miyauchi S."/>
            <person name="Serrano A."/>
            <person name="Linde D."/>
            <person name="Babiker R."/>
            <person name="Drula E."/>
            <person name="Ayuso-Fernandez I."/>
            <person name="Pacheco R."/>
            <person name="Padilla G."/>
            <person name="Ferreira P."/>
            <person name="Barriuso J."/>
            <person name="Kellner H."/>
            <person name="Castanera R."/>
            <person name="Alfaro M."/>
            <person name="Ramirez L."/>
            <person name="Pisabarro A.G."/>
            <person name="Kuo A."/>
            <person name="Tritt A."/>
            <person name="Lipzen A."/>
            <person name="He G."/>
            <person name="Yan M."/>
            <person name="Ng V."/>
            <person name="Cullen D."/>
            <person name="Martin F."/>
            <person name="Rosso M.-N."/>
            <person name="Henrissat B."/>
            <person name="Hibbett D."/>
            <person name="Martinez A.T."/>
            <person name="Grigoriev I.V."/>
        </authorList>
    </citation>
    <scope>NUCLEOTIDE SEQUENCE</scope>
    <source>
        <strain evidence="13">AH 40177</strain>
    </source>
</reference>
<evidence type="ECO:0000256" key="1">
    <source>
        <dbReference type="ARBA" id="ARBA00001970"/>
    </source>
</evidence>
<gene>
    <name evidence="13" type="ORF">BDP27DRAFT_1225111</name>
</gene>
<accession>A0A9P5U6G6</accession>
<dbReference type="SMART" id="SM00665">
    <property type="entry name" value="B561"/>
    <property type="match status" value="1"/>
</dbReference>
<evidence type="ECO:0000256" key="9">
    <source>
        <dbReference type="ARBA" id="ARBA00023004"/>
    </source>
</evidence>
<keyword evidence="14" id="KW-1185">Reference proteome</keyword>
<dbReference type="EMBL" id="JADNRY010000066">
    <property type="protein sequence ID" value="KAF9067966.1"/>
    <property type="molecule type" value="Genomic_DNA"/>
</dbReference>
<evidence type="ECO:0000313" key="14">
    <source>
        <dbReference type="Proteomes" id="UP000772434"/>
    </source>
</evidence>
<dbReference type="CDD" id="cd08760">
    <property type="entry name" value="Cyt_b561_FRRS1_like"/>
    <property type="match status" value="1"/>
</dbReference>
<keyword evidence="9" id="KW-0408">Iron</keyword>
<keyword evidence="4" id="KW-0349">Heme</keyword>
<evidence type="ECO:0000256" key="7">
    <source>
        <dbReference type="ARBA" id="ARBA00022982"/>
    </source>
</evidence>
<dbReference type="Pfam" id="PF03188">
    <property type="entry name" value="Cytochrom_B561"/>
    <property type="match status" value="1"/>
</dbReference>
<dbReference type="PROSITE" id="PS50939">
    <property type="entry name" value="CYTOCHROME_B561"/>
    <property type="match status" value="1"/>
</dbReference>
<dbReference type="InterPro" id="IPR045150">
    <property type="entry name" value="CYB561D1/2"/>
</dbReference>
<evidence type="ECO:0000256" key="11">
    <source>
        <dbReference type="SAM" id="Phobius"/>
    </source>
</evidence>
<feature type="transmembrane region" description="Helical" evidence="11">
    <location>
        <begin position="88"/>
        <end position="108"/>
    </location>
</feature>
<evidence type="ECO:0000256" key="8">
    <source>
        <dbReference type="ARBA" id="ARBA00022989"/>
    </source>
</evidence>